<dbReference type="GO" id="GO:0003677">
    <property type="term" value="F:DNA binding"/>
    <property type="evidence" value="ECO:0007669"/>
    <property type="project" value="UniProtKB-KW"/>
</dbReference>
<evidence type="ECO:0000313" key="6">
    <source>
        <dbReference type="EMBL" id="MDQ2310794.1"/>
    </source>
</evidence>
<dbReference type="EMBL" id="JAVDNV010000012">
    <property type="protein sequence ID" value="MDQ2310794.1"/>
    <property type="molecule type" value="Genomic_DNA"/>
</dbReference>
<dbReference type="Proteomes" id="UP000036196">
    <property type="component" value="Unassembled WGS sequence"/>
</dbReference>
<sequence length="111" mass="12395">MKQRFHPEMSAVTIDMLMHALSEPVRLNILLILDKRGLTACADVYAALGIGKTNASHHFRILRENGLIRATMIGRDLHTQIRHQELEAKFPGLVGMVLGAWREERAPEAGA</sequence>
<keyword evidence="1" id="KW-0805">Transcription regulation</keyword>
<keyword evidence="7" id="KW-1185">Reference proteome</keyword>
<dbReference type="Proteomes" id="UP001236270">
    <property type="component" value="Unassembled WGS sequence"/>
</dbReference>
<dbReference type="InterPro" id="IPR011991">
    <property type="entry name" value="ArsR-like_HTH"/>
</dbReference>
<evidence type="ECO:0000259" key="4">
    <source>
        <dbReference type="PROSITE" id="PS50987"/>
    </source>
</evidence>
<dbReference type="SMART" id="SM00418">
    <property type="entry name" value="HTH_ARSR"/>
    <property type="match status" value="1"/>
</dbReference>
<gene>
    <name evidence="5" type="ORF">ABW06_02205</name>
    <name evidence="6" type="ORF">RBJ30_17035</name>
</gene>
<evidence type="ECO:0000313" key="7">
    <source>
        <dbReference type="Proteomes" id="UP000036196"/>
    </source>
</evidence>
<dbReference type="AlphaFoldDB" id="A0A0J5QLM0"/>
<dbReference type="Pfam" id="PF12840">
    <property type="entry name" value="HTH_20"/>
    <property type="match status" value="1"/>
</dbReference>
<protein>
    <submittedName>
        <fullName evidence="6">Winged helix-turn-helix domain-containing protein</fullName>
    </submittedName>
</protein>
<dbReference type="eggNOG" id="COG0640">
    <property type="taxonomic scope" value="Bacteria"/>
</dbReference>
<dbReference type="PROSITE" id="PS50987">
    <property type="entry name" value="HTH_ARSR_2"/>
    <property type="match status" value="1"/>
</dbReference>
<dbReference type="Gene3D" id="1.10.10.10">
    <property type="entry name" value="Winged helix-like DNA-binding domain superfamily/Winged helix DNA-binding domain"/>
    <property type="match status" value="1"/>
</dbReference>
<comment type="caution">
    <text evidence="5">The sequence shown here is derived from an EMBL/GenBank/DDBJ whole genome shotgun (WGS) entry which is preliminary data.</text>
</comment>
<reference evidence="5 7" key="1">
    <citation type="submission" date="2015-05" db="EMBL/GenBank/DDBJ databases">
        <title>Genome sequences of Pluralibacter gergoviae.</title>
        <authorList>
            <person name="Greninger A.L."/>
            <person name="Miller S."/>
        </authorList>
    </citation>
    <scope>NUCLEOTIDE SEQUENCE [LARGE SCALE GENOMIC DNA]</scope>
    <source>
        <strain evidence="5 7">JS81F13</strain>
    </source>
</reference>
<dbReference type="InterPro" id="IPR051081">
    <property type="entry name" value="HTH_MetalResp_TranReg"/>
</dbReference>
<reference evidence="6" key="2">
    <citation type="submission" date="2023-08" db="EMBL/GenBank/DDBJ databases">
        <title>WGS of pathogenic bacterial species, Los Angeles County Public Health Laboratories.</title>
        <authorList>
            <person name="Garrigues J.M."/>
            <person name="Green N.M."/>
        </authorList>
    </citation>
    <scope>NUCLEOTIDE SEQUENCE</scope>
    <source>
        <strain evidence="6">LACPHL-BACT-2023-00068</strain>
    </source>
</reference>
<evidence type="ECO:0000313" key="5">
    <source>
        <dbReference type="EMBL" id="KMK16057.1"/>
    </source>
</evidence>
<dbReference type="CDD" id="cd00090">
    <property type="entry name" value="HTH_ARSR"/>
    <property type="match status" value="1"/>
</dbReference>
<proteinExistence type="predicted"/>
<dbReference type="PANTHER" id="PTHR33154">
    <property type="entry name" value="TRANSCRIPTIONAL REGULATOR, ARSR FAMILY"/>
    <property type="match status" value="1"/>
</dbReference>
<dbReference type="RefSeq" id="WP_048252825.1">
    <property type="nucleotide sequence ID" value="NZ_CACVCI010000001.1"/>
</dbReference>
<evidence type="ECO:0000256" key="2">
    <source>
        <dbReference type="ARBA" id="ARBA00023125"/>
    </source>
</evidence>
<accession>A0A0J5QLM0</accession>
<dbReference type="InterPro" id="IPR036390">
    <property type="entry name" value="WH_DNA-bd_sf"/>
</dbReference>
<dbReference type="PATRIC" id="fig|61647.14.peg.2189"/>
<dbReference type="GeneID" id="61385660"/>
<dbReference type="GO" id="GO:0003700">
    <property type="term" value="F:DNA-binding transcription factor activity"/>
    <property type="evidence" value="ECO:0007669"/>
    <property type="project" value="InterPro"/>
</dbReference>
<dbReference type="STRING" id="61647.LG71_13540"/>
<dbReference type="EMBL" id="LDZF01000002">
    <property type="protein sequence ID" value="KMK16057.1"/>
    <property type="molecule type" value="Genomic_DNA"/>
</dbReference>
<dbReference type="InterPro" id="IPR001845">
    <property type="entry name" value="HTH_ArsR_DNA-bd_dom"/>
</dbReference>
<name>A0A0J5QLM0_PLUGE</name>
<dbReference type="OrthoDB" id="8565358at2"/>
<organism evidence="5 7">
    <name type="scientific">Pluralibacter gergoviae</name>
    <name type="common">Enterobacter gergoviae</name>
    <dbReference type="NCBI Taxonomy" id="61647"/>
    <lineage>
        <taxon>Bacteria</taxon>
        <taxon>Pseudomonadati</taxon>
        <taxon>Pseudomonadota</taxon>
        <taxon>Gammaproteobacteria</taxon>
        <taxon>Enterobacterales</taxon>
        <taxon>Enterobacteriaceae</taxon>
        <taxon>Pluralibacter</taxon>
    </lineage>
</organism>
<evidence type="ECO:0000256" key="1">
    <source>
        <dbReference type="ARBA" id="ARBA00023015"/>
    </source>
</evidence>
<dbReference type="PRINTS" id="PR00778">
    <property type="entry name" value="HTHARSR"/>
</dbReference>
<keyword evidence="3" id="KW-0804">Transcription</keyword>
<dbReference type="SUPFAM" id="SSF46785">
    <property type="entry name" value="Winged helix' DNA-binding domain"/>
    <property type="match status" value="1"/>
</dbReference>
<feature type="domain" description="HTH arsR-type" evidence="4">
    <location>
        <begin position="6"/>
        <end position="101"/>
    </location>
</feature>
<keyword evidence="2" id="KW-0238">DNA-binding</keyword>
<evidence type="ECO:0000256" key="3">
    <source>
        <dbReference type="ARBA" id="ARBA00023163"/>
    </source>
</evidence>
<dbReference type="InterPro" id="IPR036388">
    <property type="entry name" value="WH-like_DNA-bd_sf"/>
</dbReference>
<dbReference type="PANTHER" id="PTHR33154:SF12">
    <property type="entry name" value="TRANSCRIPTIONAL REGULATORY PROTEIN"/>
    <property type="match status" value="1"/>
</dbReference>